<evidence type="ECO:0000256" key="2">
    <source>
        <dbReference type="ARBA" id="ARBA00022989"/>
    </source>
</evidence>
<evidence type="ECO:0000256" key="1">
    <source>
        <dbReference type="ARBA" id="ARBA00022692"/>
    </source>
</evidence>
<organism evidence="5">
    <name type="scientific">Oppiella nova</name>
    <dbReference type="NCBI Taxonomy" id="334625"/>
    <lineage>
        <taxon>Eukaryota</taxon>
        <taxon>Metazoa</taxon>
        <taxon>Ecdysozoa</taxon>
        <taxon>Arthropoda</taxon>
        <taxon>Chelicerata</taxon>
        <taxon>Arachnida</taxon>
        <taxon>Acari</taxon>
        <taxon>Acariformes</taxon>
        <taxon>Sarcoptiformes</taxon>
        <taxon>Oribatida</taxon>
        <taxon>Brachypylina</taxon>
        <taxon>Oppioidea</taxon>
        <taxon>Oppiidae</taxon>
        <taxon>Oppiella</taxon>
    </lineage>
</organism>
<dbReference type="SUPFAM" id="SSF118215">
    <property type="entry name" value="Proton glutamate symport protein"/>
    <property type="match status" value="1"/>
</dbReference>
<dbReference type="EMBL" id="OC914838">
    <property type="protein sequence ID" value="CAD7636625.1"/>
    <property type="molecule type" value="Genomic_DNA"/>
</dbReference>
<keyword evidence="6" id="KW-1185">Reference proteome</keyword>
<dbReference type="GO" id="GO:0016020">
    <property type="term" value="C:membrane"/>
    <property type="evidence" value="ECO:0007669"/>
    <property type="project" value="InterPro"/>
</dbReference>
<reference evidence="5" key="1">
    <citation type="submission" date="2020-11" db="EMBL/GenBank/DDBJ databases">
        <authorList>
            <person name="Tran Van P."/>
        </authorList>
    </citation>
    <scope>NUCLEOTIDE SEQUENCE</scope>
</reference>
<gene>
    <name evidence="5" type="ORF">ONB1V03_LOCUS310</name>
</gene>
<name>A0A7R9L9L7_9ACAR</name>
<proteinExistence type="predicted"/>
<accession>A0A7R9L9L7</accession>
<dbReference type="InterPro" id="IPR036458">
    <property type="entry name" value="Na:dicarbo_symporter_sf"/>
</dbReference>
<sequence length="125" mass="13477">MKLNICSIRPRFGDMCIFQQVLNNLVLVLTLMITSKGIAGVPGVSFVVLLATLGSVDMARTVLNVIGNALAVLVISKWEGCGIIIVARPSFEVTPEIASGEPFGFNGKVFSRSFCTTFTMCNSDW</sequence>
<dbReference type="AlphaFoldDB" id="A0A7R9L9L7"/>
<evidence type="ECO:0000256" key="3">
    <source>
        <dbReference type="ARBA" id="ARBA00023136"/>
    </source>
</evidence>
<dbReference type="GO" id="GO:0015293">
    <property type="term" value="F:symporter activity"/>
    <property type="evidence" value="ECO:0007669"/>
    <property type="project" value="InterPro"/>
</dbReference>
<evidence type="ECO:0000313" key="5">
    <source>
        <dbReference type="EMBL" id="CAD7636625.1"/>
    </source>
</evidence>
<feature type="transmembrane region" description="Helical" evidence="4">
    <location>
        <begin position="12"/>
        <end position="33"/>
    </location>
</feature>
<evidence type="ECO:0008006" key="7">
    <source>
        <dbReference type="Google" id="ProtNLM"/>
    </source>
</evidence>
<evidence type="ECO:0000256" key="4">
    <source>
        <dbReference type="SAM" id="Phobius"/>
    </source>
</evidence>
<dbReference type="Gene3D" id="1.10.3860.10">
    <property type="entry name" value="Sodium:dicarboxylate symporter"/>
    <property type="match status" value="1"/>
</dbReference>
<dbReference type="EMBL" id="CAJPVJ010000013">
    <property type="protein sequence ID" value="CAG2157987.1"/>
    <property type="molecule type" value="Genomic_DNA"/>
</dbReference>
<protein>
    <recommendedName>
        <fullName evidence="7">Amino acid transporter</fullName>
    </recommendedName>
</protein>
<keyword evidence="2 4" id="KW-1133">Transmembrane helix</keyword>
<keyword evidence="1 4" id="KW-0812">Transmembrane</keyword>
<keyword evidence="3 4" id="KW-0472">Membrane</keyword>
<dbReference type="Proteomes" id="UP000728032">
    <property type="component" value="Unassembled WGS sequence"/>
</dbReference>
<evidence type="ECO:0000313" key="6">
    <source>
        <dbReference type="Proteomes" id="UP000728032"/>
    </source>
</evidence>